<sequence>MQISWIENKRARKDWAAGFRHRNQELILRKPENTSAARSFAFNKTAVVVLFNNFERVMLRSKFTPDRIVNLDETDINTVLPTPKVLAEKKQRQVGQIVSAERGELVTFCGIVTATGAALPPVYIFLRVHFEGAPQGSLGLEIRSGWLTAELYIQVLQHIQRQISCTKDNPILIICDNHESHISIEVVNYCRNNDSDSSENELLKLSDNDDNEKSDEGGGEELDIPKSEI</sequence>
<accession>A0A4C1SUP3</accession>
<evidence type="ECO:0000313" key="3">
    <source>
        <dbReference type="Proteomes" id="UP000299102"/>
    </source>
</evidence>
<protein>
    <recommendedName>
        <fullName evidence="4">DDE-1 domain-containing protein</fullName>
    </recommendedName>
</protein>
<evidence type="ECO:0000313" key="2">
    <source>
        <dbReference type="EMBL" id="GBP05882.1"/>
    </source>
</evidence>
<dbReference type="AlphaFoldDB" id="A0A4C1SUP3"/>
<keyword evidence="3" id="KW-1185">Reference proteome</keyword>
<gene>
    <name evidence="2" type="ORF">EVAR_5164_1</name>
</gene>
<feature type="compositionally biased region" description="Acidic residues" evidence="1">
    <location>
        <begin position="208"/>
        <end position="222"/>
    </location>
</feature>
<dbReference type="OrthoDB" id="8191755at2759"/>
<proteinExistence type="predicted"/>
<organism evidence="2 3">
    <name type="scientific">Eumeta variegata</name>
    <name type="common">Bagworm moth</name>
    <name type="synonym">Eumeta japonica</name>
    <dbReference type="NCBI Taxonomy" id="151549"/>
    <lineage>
        <taxon>Eukaryota</taxon>
        <taxon>Metazoa</taxon>
        <taxon>Ecdysozoa</taxon>
        <taxon>Arthropoda</taxon>
        <taxon>Hexapoda</taxon>
        <taxon>Insecta</taxon>
        <taxon>Pterygota</taxon>
        <taxon>Neoptera</taxon>
        <taxon>Endopterygota</taxon>
        <taxon>Lepidoptera</taxon>
        <taxon>Glossata</taxon>
        <taxon>Ditrysia</taxon>
        <taxon>Tineoidea</taxon>
        <taxon>Psychidae</taxon>
        <taxon>Oiketicinae</taxon>
        <taxon>Eumeta</taxon>
    </lineage>
</organism>
<dbReference type="EMBL" id="BGZK01000019">
    <property type="protein sequence ID" value="GBP05882.1"/>
    <property type="molecule type" value="Genomic_DNA"/>
</dbReference>
<comment type="caution">
    <text evidence="2">The sequence shown here is derived from an EMBL/GenBank/DDBJ whole genome shotgun (WGS) entry which is preliminary data.</text>
</comment>
<dbReference type="STRING" id="151549.A0A4C1SUP3"/>
<evidence type="ECO:0008006" key="4">
    <source>
        <dbReference type="Google" id="ProtNLM"/>
    </source>
</evidence>
<feature type="region of interest" description="Disordered" evidence="1">
    <location>
        <begin position="196"/>
        <end position="229"/>
    </location>
</feature>
<dbReference type="Proteomes" id="UP000299102">
    <property type="component" value="Unassembled WGS sequence"/>
</dbReference>
<evidence type="ECO:0000256" key="1">
    <source>
        <dbReference type="SAM" id="MobiDB-lite"/>
    </source>
</evidence>
<name>A0A4C1SUP3_EUMVA</name>
<reference evidence="2 3" key="1">
    <citation type="journal article" date="2019" name="Commun. Biol.">
        <title>The bagworm genome reveals a unique fibroin gene that provides high tensile strength.</title>
        <authorList>
            <person name="Kono N."/>
            <person name="Nakamura H."/>
            <person name="Ohtoshi R."/>
            <person name="Tomita M."/>
            <person name="Numata K."/>
            <person name="Arakawa K."/>
        </authorList>
    </citation>
    <scope>NUCLEOTIDE SEQUENCE [LARGE SCALE GENOMIC DNA]</scope>
</reference>